<accession>A0A839HAN3</accession>
<evidence type="ECO:0000313" key="1">
    <source>
        <dbReference type="EMBL" id="MBB1125861.1"/>
    </source>
</evidence>
<dbReference type="Proteomes" id="UP000548632">
    <property type="component" value="Unassembled WGS sequence"/>
</dbReference>
<reference evidence="1 2" key="1">
    <citation type="journal article" date="2020" name="Arch. Microbiol.">
        <title>The genome sequence of the giant phototrophic gammaproteobacterium Thiospirillum jenense gives insight into its physiological properties and phylogenetic relationships.</title>
        <authorList>
            <person name="Imhoff J.F."/>
            <person name="Meyer T.E."/>
            <person name="Kyndt J.A."/>
        </authorList>
    </citation>
    <scope>NUCLEOTIDE SEQUENCE [LARGE SCALE GENOMIC DNA]</scope>
    <source>
        <strain evidence="1 2">DSM 216</strain>
    </source>
</reference>
<protein>
    <submittedName>
        <fullName evidence="1">Uncharacterized protein</fullName>
    </submittedName>
</protein>
<organism evidence="1 2">
    <name type="scientific">Thiospirillum jenense</name>
    <dbReference type="NCBI Taxonomy" id="1653858"/>
    <lineage>
        <taxon>Bacteria</taxon>
        <taxon>Pseudomonadati</taxon>
        <taxon>Pseudomonadota</taxon>
        <taxon>Gammaproteobacteria</taxon>
        <taxon>Chromatiales</taxon>
        <taxon>Chromatiaceae</taxon>
        <taxon>Thiospirillum</taxon>
    </lineage>
</organism>
<dbReference type="AlphaFoldDB" id="A0A839HAN3"/>
<dbReference type="EMBL" id="JABVCQ010000011">
    <property type="protein sequence ID" value="MBB1125861.1"/>
    <property type="molecule type" value="Genomic_DNA"/>
</dbReference>
<keyword evidence="2" id="KW-1185">Reference proteome</keyword>
<dbReference type="RefSeq" id="WP_182583495.1">
    <property type="nucleotide sequence ID" value="NZ_JABVCQ010000011.1"/>
</dbReference>
<comment type="caution">
    <text evidence="1">The sequence shown here is derived from an EMBL/GenBank/DDBJ whole genome shotgun (WGS) entry which is preliminary data.</text>
</comment>
<sequence length="139" mass="15484">MTDNSNQHSDDSIDLSDIMVVDELVRQFISNVLSAEEMDDIYVEVDHISTIFSGMVPQYTSPNNWLSRDNIGESLIENYDIDGSQDLLNIVRTAFAEVIASLFDLIEKYADNPSQAEPEVDAIIAKLVLSLVGMPVDED</sequence>
<name>A0A839HAN3_9GAMM</name>
<evidence type="ECO:0000313" key="2">
    <source>
        <dbReference type="Proteomes" id="UP000548632"/>
    </source>
</evidence>
<proteinExistence type="predicted"/>
<gene>
    <name evidence="1" type="ORF">HUK38_06390</name>
</gene>